<keyword evidence="1" id="KW-0808">Transferase</keyword>
<gene>
    <name evidence="1" type="ORF">OXU80_09070</name>
</gene>
<keyword evidence="1" id="KW-0418">Kinase</keyword>
<dbReference type="Proteomes" id="UP001163223">
    <property type="component" value="Chromosome"/>
</dbReference>
<evidence type="ECO:0000313" key="1">
    <source>
        <dbReference type="EMBL" id="WAJ30335.1"/>
    </source>
</evidence>
<name>A0ACD4NUD8_9HYPH</name>
<sequence>MARPLLIAFGSINADFQVRTGEAVEPGRTMLADGFSRLGGGKAANRAFLAHRLGHGARLIGQVGRDDLAAQALAPLEAVGLDLGHVMRRDGVSTAVSMIMVPPDGKKTIVLAANANDDWSDDNAEAAFRAIAEAPTGSILSIDCEVPVNLVRRALRAAADSGLRSILDPSPADRVDDALLEGLLSVTPNPKEAGGILDRRVESEEDAVEAAIALRDKGVKSPCVKMEDGGCVVVHRNEISRIAPLKTEPVDTTGAGDAFAGGLCAALLDGRPMSEAAAFAVASSSLAVRGWGSQEAYADRAAIEAALPDVLAGMRRVRRL</sequence>
<accession>A0ACD4NUD8</accession>
<protein>
    <submittedName>
        <fullName evidence="1">PfkB family carbohydrate kinase</fullName>
    </submittedName>
</protein>
<keyword evidence="2" id="KW-1185">Reference proteome</keyword>
<proteinExistence type="predicted"/>
<dbReference type="EMBL" id="CP113520">
    <property type="protein sequence ID" value="WAJ30335.1"/>
    <property type="molecule type" value="Genomic_DNA"/>
</dbReference>
<evidence type="ECO:0000313" key="2">
    <source>
        <dbReference type="Proteomes" id="UP001163223"/>
    </source>
</evidence>
<organism evidence="1 2">
    <name type="scientific">Antarcticirhabdus aurantiaca</name>
    <dbReference type="NCBI Taxonomy" id="2606717"/>
    <lineage>
        <taxon>Bacteria</taxon>
        <taxon>Pseudomonadati</taxon>
        <taxon>Pseudomonadota</taxon>
        <taxon>Alphaproteobacteria</taxon>
        <taxon>Hyphomicrobiales</taxon>
        <taxon>Aurantimonadaceae</taxon>
        <taxon>Antarcticirhabdus</taxon>
    </lineage>
</organism>
<reference evidence="1" key="1">
    <citation type="submission" date="2022-11" db="EMBL/GenBank/DDBJ databases">
        <title>beta-Carotene-producing bacterium, Jeongeuplla avenae sp. nov., alleviates the salt stress of Arabidopsis seedlings.</title>
        <authorList>
            <person name="Jiang L."/>
            <person name="Lee J."/>
        </authorList>
    </citation>
    <scope>NUCLEOTIDE SEQUENCE</scope>
    <source>
        <strain evidence="1">DY_R2A_6</strain>
    </source>
</reference>